<sequence length="217" mass="23105">MSQSVSNASHTLNPKASKGISMSQLKFKFILAAISVGSVVQLAGCSSMQTAKAAEAPSLVGTWQVQISLKDCVASAPLGQPFQSLLSFAQGGTMTETTSNPGFFPAVRSPGHGNWSATGDRLYTASTVAYITLNGVLAKTQTITQTTIQMTGDDTFQTPSASVKFYGPDSSPPGLRVRRRKRKAIRDRRNPSALTLRITCGSRSSWSYSSKRHGSPI</sequence>
<reference evidence="1 2" key="1">
    <citation type="submission" date="2020-08" db="EMBL/GenBank/DDBJ databases">
        <title>Genomic Encyclopedia of Type Strains, Phase IV (KMG-V): Genome sequencing to study the core and pangenomes of soil and plant-associated prokaryotes.</title>
        <authorList>
            <person name="Whitman W."/>
        </authorList>
    </citation>
    <scope>NUCLEOTIDE SEQUENCE [LARGE SCALE GENOMIC DNA]</scope>
    <source>
        <strain evidence="1 2">M8UP14</strain>
    </source>
</reference>
<evidence type="ECO:0000313" key="1">
    <source>
        <dbReference type="EMBL" id="MBB5060159.1"/>
    </source>
</evidence>
<dbReference type="Proteomes" id="UP000540989">
    <property type="component" value="Unassembled WGS sequence"/>
</dbReference>
<gene>
    <name evidence="1" type="ORF">HDF16_004895</name>
</gene>
<comment type="caution">
    <text evidence="1">The sequence shown here is derived from an EMBL/GenBank/DDBJ whole genome shotgun (WGS) entry which is preliminary data.</text>
</comment>
<dbReference type="AlphaFoldDB" id="A0A7W7ZHQ2"/>
<organism evidence="1 2">
    <name type="scientific">Granulicella aggregans</name>
    <dbReference type="NCBI Taxonomy" id="474949"/>
    <lineage>
        <taxon>Bacteria</taxon>
        <taxon>Pseudomonadati</taxon>
        <taxon>Acidobacteriota</taxon>
        <taxon>Terriglobia</taxon>
        <taxon>Terriglobales</taxon>
        <taxon>Acidobacteriaceae</taxon>
        <taxon>Granulicella</taxon>
    </lineage>
</organism>
<accession>A0A7W7ZHQ2</accession>
<proteinExistence type="predicted"/>
<keyword evidence="2" id="KW-1185">Reference proteome</keyword>
<dbReference type="EMBL" id="JACHIP010000010">
    <property type="protein sequence ID" value="MBB5060159.1"/>
    <property type="molecule type" value="Genomic_DNA"/>
</dbReference>
<protein>
    <submittedName>
        <fullName evidence="1">Uncharacterized protein</fullName>
    </submittedName>
</protein>
<evidence type="ECO:0000313" key="2">
    <source>
        <dbReference type="Proteomes" id="UP000540989"/>
    </source>
</evidence>
<name>A0A7W7ZHQ2_9BACT</name>